<keyword evidence="1" id="KW-0732">Signal</keyword>
<dbReference type="InterPro" id="IPR029058">
    <property type="entry name" value="AB_hydrolase_fold"/>
</dbReference>
<dbReference type="SUPFAM" id="SSF53474">
    <property type="entry name" value="alpha/beta-Hydrolases"/>
    <property type="match status" value="1"/>
</dbReference>
<feature type="signal peptide" evidence="1">
    <location>
        <begin position="1"/>
        <end position="18"/>
    </location>
</feature>
<protein>
    <recommendedName>
        <fullName evidence="2">DUF6816 domain-containing protein</fullName>
    </recommendedName>
</protein>
<reference evidence="3 4" key="1">
    <citation type="submission" date="2024-10" db="EMBL/GenBank/DDBJ databases">
        <title>Updated reference genomes for cyclostephanoid diatoms.</title>
        <authorList>
            <person name="Roberts W.R."/>
            <person name="Alverson A.J."/>
        </authorList>
    </citation>
    <scope>NUCLEOTIDE SEQUENCE [LARGE SCALE GENOMIC DNA]</scope>
    <source>
        <strain evidence="3 4">AJA010-31</strain>
    </source>
</reference>
<feature type="chain" id="PRO_5044890237" description="DUF6816 domain-containing protein" evidence="1">
    <location>
        <begin position="19"/>
        <end position="662"/>
    </location>
</feature>
<accession>A0ABD3NC15</accession>
<dbReference type="Pfam" id="PF20670">
    <property type="entry name" value="DUF6816"/>
    <property type="match status" value="1"/>
</dbReference>
<dbReference type="PANTHER" id="PTHR47909">
    <property type="entry name" value="ALPHA/BETA-HYDROLASES SUPERFAMILY PROTEIN"/>
    <property type="match status" value="1"/>
</dbReference>
<feature type="domain" description="DUF6816" evidence="2">
    <location>
        <begin position="418"/>
        <end position="604"/>
    </location>
</feature>
<dbReference type="AlphaFoldDB" id="A0ABD3NC15"/>
<sequence>MTLTTLVLLTISRTIISAIPALSFGLISSRTIRNPASSLNAKPSDFDKNRLNKIPVVICPGFGNDEIDYSNPLNQGEEVGFVSALTRRGFNPDLVKVLPLQRYEWVRVAGGLFDPNFYTGRCQPDGLGYGWYVNRLRETIEEAYELGGRDEKVLLIGHSAGGWLGRAALGDGSWILNGGEGNIFEEGARASDRVRALITVGAIHKPPSPASTCVTRGVLSYLEERYPGAYLASEGIAYISVGGDAIIGSKDESTEKKGSDEVNEVYKVRGERSASTVAYTAYKAVSGQGEMTGDGVVPLKWALLEGSRNIVLDGVLHSINEAGTTLPTDRWYGSEKIVDRWLYDALEEAGVSSKQPNSFLKWPEWKSDNSGDKVDLLRRFMIGAAPSILLAGSLGTKADAAETTAEAIRLMSTKTIPGLGPPDVYYPPYFVGKWRVTRIVTSSDDNDFQGLPLPLKIVSEMRFVPYDAGKDFEDFGNTNNSPAIADRAFNEQSFNKALSAILEQLRAAGLPTSKTPTTIQKVDWTPTNPNVLSISYSDGSSKEVKVTKRSSDVDGNGDGVFSSEFSRITAVPASPSSIAGGIPNVYKSRTLTKWKRAADQSSSNVNLIEGIEMAYVEQGTLGDLRNDPAGGTGAFSSLYGNDTKDLPSWRITKTKLMLERIQ</sequence>
<proteinExistence type="predicted"/>
<organism evidence="3 4">
    <name type="scientific">Cyclotella atomus</name>
    <dbReference type="NCBI Taxonomy" id="382360"/>
    <lineage>
        <taxon>Eukaryota</taxon>
        <taxon>Sar</taxon>
        <taxon>Stramenopiles</taxon>
        <taxon>Ochrophyta</taxon>
        <taxon>Bacillariophyta</taxon>
        <taxon>Coscinodiscophyceae</taxon>
        <taxon>Thalassiosirophycidae</taxon>
        <taxon>Stephanodiscales</taxon>
        <taxon>Stephanodiscaceae</taxon>
        <taxon>Cyclotella</taxon>
    </lineage>
</organism>
<dbReference type="Proteomes" id="UP001530400">
    <property type="component" value="Unassembled WGS sequence"/>
</dbReference>
<evidence type="ECO:0000313" key="3">
    <source>
        <dbReference type="EMBL" id="KAL3773560.1"/>
    </source>
</evidence>
<comment type="caution">
    <text evidence="3">The sequence shown here is derived from an EMBL/GenBank/DDBJ whole genome shotgun (WGS) entry which is preliminary data.</text>
</comment>
<evidence type="ECO:0000313" key="4">
    <source>
        <dbReference type="Proteomes" id="UP001530400"/>
    </source>
</evidence>
<name>A0ABD3NC15_9STRA</name>
<gene>
    <name evidence="3" type="ORF">ACHAWO_003047</name>
</gene>
<evidence type="ECO:0000256" key="1">
    <source>
        <dbReference type="SAM" id="SignalP"/>
    </source>
</evidence>
<dbReference type="Gene3D" id="3.40.50.1820">
    <property type="entry name" value="alpha/beta hydrolase"/>
    <property type="match status" value="1"/>
</dbReference>
<evidence type="ECO:0000259" key="2">
    <source>
        <dbReference type="Pfam" id="PF20670"/>
    </source>
</evidence>
<dbReference type="EMBL" id="JALLPJ020001228">
    <property type="protein sequence ID" value="KAL3773560.1"/>
    <property type="molecule type" value="Genomic_DNA"/>
</dbReference>
<dbReference type="InterPro" id="IPR049213">
    <property type="entry name" value="DUF6816"/>
</dbReference>
<keyword evidence="4" id="KW-1185">Reference proteome</keyword>
<dbReference type="PANTHER" id="PTHR47909:SF2">
    <property type="entry name" value="GPI INOSITOL-DEACYLASE"/>
    <property type="match status" value="1"/>
</dbReference>